<protein>
    <submittedName>
        <fullName evidence="1 2">Uncharacterized protein</fullName>
    </submittedName>
</protein>
<evidence type="ECO:0000313" key="3">
    <source>
        <dbReference type="Proteomes" id="UP000001555"/>
    </source>
</evidence>
<evidence type="ECO:0000313" key="1">
    <source>
        <dbReference type="EMBL" id="EEC08575.1"/>
    </source>
</evidence>
<dbReference type="VEuPathDB" id="VectorBase:ISCW005492"/>
<dbReference type="HOGENOM" id="CLU_2212814_0_0_1"/>
<dbReference type="EMBL" id="DS760041">
    <property type="protein sequence ID" value="EEC08575.1"/>
    <property type="molecule type" value="Genomic_DNA"/>
</dbReference>
<dbReference type="EnsemblMetazoa" id="ISCW005492-RA">
    <property type="protein sequence ID" value="ISCW005492-PA"/>
    <property type="gene ID" value="ISCW005492"/>
</dbReference>
<dbReference type="EMBL" id="ABJB010009428">
    <property type="status" value="NOT_ANNOTATED_CDS"/>
    <property type="molecule type" value="Genomic_DNA"/>
</dbReference>
<keyword evidence="3" id="KW-1185">Reference proteome</keyword>
<gene>
    <name evidence="1" type="ORF">IscW_ISCW005492</name>
</gene>
<name>B7PPQ3_IXOSC</name>
<dbReference type="EMBL" id="ABJB010556739">
    <property type="status" value="NOT_ANNOTATED_CDS"/>
    <property type="molecule type" value="Genomic_DNA"/>
</dbReference>
<evidence type="ECO:0000313" key="2">
    <source>
        <dbReference type="EnsemblMetazoa" id="ISCW005492-PA"/>
    </source>
</evidence>
<dbReference type="PaxDb" id="6945-B7PPQ3"/>
<organism>
    <name type="scientific">Ixodes scapularis</name>
    <name type="common">Black-legged tick</name>
    <name type="synonym">Deer tick</name>
    <dbReference type="NCBI Taxonomy" id="6945"/>
    <lineage>
        <taxon>Eukaryota</taxon>
        <taxon>Metazoa</taxon>
        <taxon>Ecdysozoa</taxon>
        <taxon>Arthropoda</taxon>
        <taxon>Chelicerata</taxon>
        <taxon>Arachnida</taxon>
        <taxon>Acari</taxon>
        <taxon>Parasitiformes</taxon>
        <taxon>Ixodida</taxon>
        <taxon>Ixodoidea</taxon>
        <taxon>Ixodidae</taxon>
        <taxon>Ixodinae</taxon>
        <taxon>Ixodes</taxon>
    </lineage>
</organism>
<accession>B7PPQ3</accession>
<dbReference type="VEuPathDB" id="VectorBase:ISCI005492"/>
<sequence>MLDCIPGEPGSRVFGALIDGVFEGRIVTANGLVFYVEPLWKYSELLVTAGVAVHSVMYTTQDVDLPPHLVHHGGCGLNQPQQRAAHDVQPRVAGSLMPDVSGEADKP</sequence>
<reference evidence="2" key="2">
    <citation type="submission" date="2020-05" db="UniProtKB">
        <authorList>
            <consortium name="EnsemblMetazoa"/>
        </authorList>
    </citation>
    <scope>IDENTIFICATION</scope>
    <source>
        <strain evidence="2">wikel</strain>
    </source>
</reference>
<proteinExistence type="predicted"/>
<dbReference type="Proteomes" id="UP000001555">
    <property type="component" value="Unassembled WGS sequence"/>
</dbReference>
<dbReference type="InParanoid" id="B7PPQ3"/>
<dbReference type="AlphaFoldDB" id="B7PPQ3"/>
<reference evidence="1 3" key="1">
    <citation type="submission" date="2008-03" db="EMBL/GenBank/DDBJ databases">
        <title>Annotation of Ixodes scapularis.</title>
        <authorList>
            <consortium name="Ixodes scapularis Genome Project Consortium"/>
            <person name="Caler E."/>
            <person name="Hannick L.I."/>
            <person name="Bidwell S."/>
            <person name="Joardar V."/>
            <person name="Thiagarajan M."/>
            <person name="Amedeo P."/>
            <person name="Galinsky K.J."/>
            <person name="Schobel S."/>
            <person name="Inman J."/>
            <person name="Hostetler J."/>
            <person name="Miller J."/>
            <person name="Hammond M."/>
            <person name="Megy K."/>
            <person name="Lawson D."/>
            <person name="Kodira C."/>
            <person name="Sutton G."/>
            <person name="Meyer J."/>
            <person name="Hill C.A."/>
            <person name="Birren B."/>
            <person name="Nene V."/>
            <person name="Collins F."/>
            <person name="Alarcon-Chaidez F."/>
            <person name="Wikel S."/>
            <person name="Strausberg R."/>
        </authorList>
    </citation>
    <scope>NUCLEOTIDE SEQUENCE [LARGE SCALE GENOMIC DNA]</scope>
    <source>
        <strain evidence="3">Wikel</strain>
        <strain evidence="1">Wikel colony</strain>
    </source>
</reference>